<name>X1RCG5_9ZZZZ</name>
<dbReference type="SUPFAM" id="SSF46955">
    <property type="entry name" value="Putative DNA-binding domain"/>
    <property type="match status" value="1"/>
</dbReference>
<dbReference type="GO" id="GO:0003677">
    <property type="term" value="F:DNA binding"/>
    <property type="evidence" value="ECO:0007669"/>
    <property type="project" value="InterPro"/>
</dbReference>
<comment type="caution">
    <text evidence="2">The sequence shown here is derived from an EMBL/GenBank/DDBJ whole genome shotgun (WGS) entry which is preliminary data.</text>
</comment>
<organism evidence="2">
    <name type="scientific">marine sediment metagenome</name>
    <dbReference type="NCBI Taxonomy" id="412755"/>
    <lineage>
        <taxon>unclassified sequences</taxon>
        <taxon>metagenomes</taxon>
        <taxon>ecological metagenomes</taxon>
    </lineage>
</organism>
<dbReference type="NCBIfam" id="TIGR01764">
    <property type="entry name" value="excise"/>
    <property type="match status" value="1"/>
</dbReference>
<sequence length="49" mass="6000">AQRLKLHPNTLRRYAKEGKLPAMKFGRVWRIEEEDLKDFMRAMKQEVKR</sequence>
<reference evidence="2" key="1">
    <citation type="journal article" date="2014" name="Front. Microbiol.">
        <title>High frequency of phylogenetically diverse reductive dehalogenase-homologous genes in deep subseafloor sedimentary metagenomes.</title>
        <authorList>
            <person name="Kawai M."/>
            <person name="Futagami T."/>
            <person name="Toyoda A."/>
            <person name="Takaki Y."/>
            <person name="Nishi S."/>
            <person name="Hori S."/>
            <person name="Arai W."/>
            <person name="Tsubouchi T."/>
            <person name="Morono Y."/>
            <person name="Uchiyama I."/>
            <person name="Ito T."/>
            <person name="Fujiyama A."/>
            <person name="Inagaki F."/>
            <person name="Takami H."/>
        </authorList>
    </citation>
    <scope>NUCLEOTIDE SEQUENCE</scope>
    <source>
        <strain evidence="2">Expedition CK06-06</strain>
    </source>
</reference>
<evidence type="ECO:0000313" key="2">
    <source>
        <dbReference type="EMBL" id="GAI53279.1"/>
    </source>
</evidence>
<dbReference type="EMBL" id="BARV01036373">
    <property type="protein sequence ID" value="GAI53279.1"/>
    <property type="molecule type" value="Genomic_DNA"/>
</dbReference>
<dbReference type="Gene3D" id="1.10.1660.10">
    <property type="match status" value="1"/>
</dbReference>
<protein>
    <recommendedName>
        <fullName evidence="1">Helix-turn-helix domain-containing protein</fullName>
    </recommendedName>
</protein>
<dbReference type="InterPro" id="IPR009061">
    <property type="entry name" value="DNA-bd_dom_put_sf"/>
</dbReference>
<dbReference type="Pfam" id="PF12728">
    <property type="entry name" value="HTH_17"/>
    <property type="match status" value="1"/>
</dbReference>
<dbReference type="InterPro" id="IPR010093">
    <property type="entry name" value="SinI_DNA-bd"/>
</dbReference>
<dbReference type="InterPro" id="IPR041657">
    <property type="entry name" value="HTH_17"/>
</dbReference>
<feature type="non-terminal residue" evidence="2">
    <location>
        <position position="1"/>
    </location>
</feature>
<feature type="domain" description="Helix-turn-helix" evidence="1">
    <location>
        <begin position="1"/>
        <end position="42"/>
    </location>
</feature>
<evidence type="ECO:0000259" key="1">
    <source>
        <dbReference type="Pfam" id="PF12728"/>
    </source>
</evidence>
<proteinExistence type="predicted"/>
<dbReference type="AlphaFoldDB" id="X1RCG5"/>
<accession>X1RCG5</accession>
<gene>
    <name evidence="2" type="ORF">S06H3_56538</name>
</gene>